<comment type="caution">
    <text evidence="2">The sequence shown here is derived from an EMBL/GenBank/DDBJ whole genome shotgun (WGS) entry which is preliminary data.</text>
</comment>
<dbReference type="AlphaFoldDB" id="A0AAP0BMK0"/>
<evidence type="ECO:0000256" key="1">
    <source>
        <dbReference type="SAM" id="MobiDB-lite"/>
    </source>
</evidence>
<evidence type="ECO:0000313" key="3">
    <source>
        <dbReference type="Proteomes" id="UP001418222"/>
    </source>
</evidence>
<protein>
    <submittedName>
        <fullName evidence="2">NADH dehydrogenase [ubiquinone] 1 beta subcomplex subunit 2</fullName>
    </submittedName>
</protein>
<accession>A0AAP0BMK0</accession>
<feature type="region of interest" description="Disordered" evidence="1">
    <location>
        <begin position="132"/>
        <end position="158"/>
    </location>
</feature>
<dbReference type="EMBL" id="JBBWWQ010000006">
    <property type="protein sequence ID" value="KAK8944653.1"/>
    <property type="molecule type" value="Genomic_DNA"/>
</dbReference>
<name>A0AAP0BMK0_9ASPA</name>
<feature type="compositionally biased region" description="Low complexity" evidence="1">
    <location>
        <begin position="146"/>
        <end position="158"/>
    </location>
</feature>
<dbReference type="Proteomes" id="UP001418222">
    <property type="component" value="Unassembled WGS sequence"/>
</dbReference>
<feature type="region of interest" description="Disordered" evidence="1">
    <location>
        <begin position="195"/>
        <end position="217"/>
    </location>
</feature>
<reference evidence="2 3" key="1">
    <citation type="journal article" date="2022" name="Nat. Plants">
        <title>Genomes of leafy and leafless Platanthera orchids illuminate the evolution of mycoheterotrophy.</title>
        <authorList>
            <person name="Li M.H."/>
            <person name="Liu K.W."/>
            <person name="Li Z."/>
            <person name="Lu H.C."/>
            <person name="Ye Q.L."/>
            <person name="Zhang D."/>
            <person name="Wang J.Y."/>
            <person name="Li Y.F."/>
            <person name="Zhong Z.M."/>
            <person name="Liu X."/>
            <person name="Yu X."/>
            <person name="Liu D.K."/>
            <person name="Tu X.D."/>
            <person name="Liu B."/>
            <person name="Hao Y."/>
            <person name="Liao X.Y."/>
            <person name="Jiang Y.T."/>
            <person name="Sun W.H."/>
            <person name="Chen J."/>
            <person name="Chen Y.Q."/>
            <person name="Ai Y."/>
            <person name="Zhai J.W."/>
            <person name="Wu S.S."/>
            <person name="Zhou Z."/>
            <person name="Hsiao Y.Y."/>
            <person name="Wu W.L."/>
            <person name="Chen Y.Y."/>
            <person name="Lin Y.F."/>
            <person name="Hsu J.L."/>
            <person name="Li C.Y."/>
            <person name="Wang Z.W."/>
            <person name="Zhao X."/>
            <person name="Zhong W.Y."/>
            <person name="Ma X.K."/>
            <person name="Ma L."/>
            <person name="Huang J."/>
            <person name="Chen G.Z."/>
            <person name="Huang M.Z."/>
            <person name="Huang L."/>
            <person name="Peng D.H."/>
            <person name="Luo Y.B."/>
            <person name="Zou S.Q."/>
            <person name="Chen S.P."/>
            <person name="Lan S."/>
            <person name="Tsai W.C."/>
            <person name="Van de Peer Y."/>
            <person name="Liu Z.J."/>
        </authorList>
    </citation>
    <scope>NUCLEOTIDE SEQUENCE [LARGE SCALE GENOMIC DNA]</scope>
    <source>
        <strain evidence="2">Lor287</strain>
    </source>
</reference>
<sequence length="252" mass="26979">MGGDHGGSGGTTYKGYTLHAPKRWHVVTGKGLCAVMCCYITALPVEQRPHCFLPMTSSCHLRGSGGLESKADAGDESGVPWGPRGASAAGEFVTKIVAEGRERPDDDVSHTPVCEEKEQETRRLLYRGARVADGGQMGSGDASKATRSGETTRRGTTGPWWSAEMALGARREMAGERGKCHSLERGWTTGYGVEVSQPRMRQPEDRPPPEMGRCPAPQLTDWRLAGAVAPRSLSVTTEPLAPIAPWRVGVPA</sequence>
<feature type="region of interest" description="Disordered" evidence="1">
    <location>
        <begin position="63"/>
        <end position="86"/>
    </location>
</feature>
<gene>
    <name evidence="2" type="ORF">KSP39_PZI008431</name>
</gene>
<evidence type="ECO:0000313" key="2">
    <source>
        <dbReference type="EMBL" id="KAK8944653.1"/>
    </source>
</evidence>
<keyword evidence="3" id="KW-1185">Reference proteome</keyword>
<organism evidence="2 3">
    <name type="scientific">Platanthera zijinensis</name>
    <dbReference type="NCBI Taxonomy" id="2320716"/>
    <lineage>
        <taxon>Eukaryota</taxon>
        <taxon>Viridiplantae</taxon>
        <taxon>Streptophyta</taxon>
        <taxon>Embryophyta</taxon>
        <taxon>Tracheophyta</taxon>
        <taxon>Spermatophyta</taxon>
        <taxon>Magnoliopsida</taxon>
        <taxon>Liliopsida</taxon>
        <taxon>Asparagales</taxon>
        <taxon>Orchidaceae</taxon>
        <taxon>Orchidoideae</taxon>
        <taxon>Orchideae</taxon>
        <taxon>Orchidinae</taxon>
        <taxon>Platanthera</taxon>
    </lineage>
</organism>
<proteinExistence type="predicted"/>